<dbReference type="InterPro" id="IPR007565">
    <property type="entry name" value="4HFCP_synth"/>
</dbReference>
<dbReference type="RefSeq" id="WP_075085414.1">
    <property type="nucleotide sequence ID" value="NZ_CP042912.1"/>
</dbReference>
<dbReference type="AlphaFoldDB" id="A0A5B9PFK2"/>
<evidence type="ECO:0000256" key="4">
    <source>
        <dbReference type="ARBA" id="ARBA00023270"/>
    </source>
</evidence>
<feature type="active site" description="Proton acceptor" evidence="7">
    <location>
        <position position="99"/>
    </location>
</feature>
<dbReference type="KEGG" id="mff:MFFC18_15900"/>
<evidence type="ECO:0000256" key="1">
    <source>
        <dbReference type="ARBA" id="ARBA00003810"/>
    </source>
</evidence>
<evidence type="ECO:0000313" key="9">
    <source>
        <dbReference type="Proteomes" id="UP000322214"/>
    </source>
</evidence>
<evidence type="ECO:0000313" key="8">
    <source>
        <dbReference type="EMBL" id="QEG21731.1"/>
    </source>
</evidence>
<evidence type="ECO:0000256" key="2">
    <source>
        <dbReference type="ARBA" id="ARBA00012553"/>
    </source>
</evidence>
<sequence length="251" mass="26831">MNHTHSARKNTVGLLVSVRSLREAAVAESAQCVTIIDLKEPEHGSLGCVSIEVANAVLDDLSGDSLKSIALGEAKDWPVWPQVDAAIRNQVLAGFDFAKVGLSGLVDQPDWVSRWKICFAGLPDRVQRVAVAYADEDLAQSPSIESVIEAAEEVGCNVLLIDTFNKQHGGLLKLLTEQRLASIIQSAKKRKLKVVLAGSLTHEDVAAIRQLSPSLVPDLIAVRGAVCQHDRSSAIDATKIEALGSLLSSQS</sequence>
<keyword evidence="4" id="KW-0704">Schiff base</keyword>
<dbReference type="Pfam" id="PF04476">
    <property type="entry name" value="4HFCP_synth"/>
    <property type="match status" value="1"/>
</dbReference>
<dbReference type="GO" id="GO:0016829">
    <property type="term" value="F:lyase activity"/>
    <property type="evidence" value="ECO:0007669"/>
    <property type="project" value="UniProtKB-KW"/>
</dbReference>
<organism evidence="8 9">
    <name type="scientific">Mariniblastus fucicola</name>
    <dbReference type="NCBI Taxonomy" id="980251"/>
    <lineage>
        <taxon>Bacteria</taxon>
        <taxon>Pseudomonadati</taxon>
        <taxon>Planctomycetota</taxon>
        <taxon>Planctomycetia</taxon>
        <taxon>Pirellulales</taxon>
        <taxon>Pirellulaceae</taxon>
        <taxon>Mariniblastus</taxon>
    </lineage>
</organism>
<protein>
    <recommendedName>
        <fullName evidence="2">(5-formylfuran-3-yl)methyl phosphate synthase</fullName>
        <ecNumber evidence="2">4.2.3.153</ecNumber>
    </recommendedName>
    <alternativeName>
        <fullName evidence="5">4-(hydroxymethyl)-2-furancarboxaldehyde-phosphate synthase</fullName>
    </alternativeName>
</protein>
<comment type="function">
    <text evidence="1">Catalyzes the formation of 4-(hydroxymethyl)-2-furancarboxaldehyde phosphate (4-HFC-P) from two molecules of glyceraldehyde-3-P (GA-3-P).</text>
</comment>
<evidence type="ECO:0000256" key="5">
    <source>
        <dbReference type="ARBA" id="ARBA00032523"/>
    </source>
</evidence>
<keyword evidence="3" id="KW-0456">Lyase</keyword>
<evidence type="ECO:0000256" key="7">
    <source>
        <dbReference type="PIRSR" id="PIRSR015957-1"/>
    </source>
</evidence>
<evidence type="ECO:0000256" key="6">
    <source>
        <dbReference type="ARBA" id="ARBA00047628"/>
    </source>
</evidence>
<dbReference type="EC" id="4.2.3.153" evidence="2"/>
<feature type="active site" description="Schiff-base intermediate with substrate" evidence="7">
    <location>
        <position position="39"/>
    </location>
</feature>
<accession>A0A5B9PFK2</accession>
<reference evidence="8 9" key="1">
    <citation type="submission" date="2019-08" db="EMBL/GenBank/DDBJ databases">
        <title>Deep-cultivation of Planctomycetes and their phenomic and genomic characterization uncovers novel biology.</title>
        <authorList>
            <person name="Wiegand S."/>
            <person name="Jogler M."/>
            <person name="Boedeker C."/>
            <person name="Pinto D."/>
            <person name="Vollmers J."/>
            <person name="Rivas-Marin E."/>
            <person name="Kohn T."/>
            <person name="Peeters S.H."/>
            <person name="Heuer A."/>
            <person name="Rast P."/>
            <person name="Oberbeckmann S."/>
            <person name="Bunk B."/>
            <person name="Jeske O."/>
            <person name="Meyerdierks A."/>
            <person name="Storesund J.E."/>
            <person name="Kallscheuer N."/>
            <person name="Luecker S."/>
            <person name="Lage O.M."/>
            <person name="Pohl T."/>
            <person name="Merkel B.J."/>
            <person name="Hornburger P."/>
            <person name="Mueller R.-W."/>
            <person name="Bruemmer F."/>
            <person name="Labrenz M."/>
            <person name="Spormann A.M."/>
            <person name="Op den Camp H."/>
            <person name="Overmann J."/>
            <person name="Amann R."/>
            <person name="Jetten M.S.M."/>
            <person name="Mascher T."/>
            <person name="Medema M.H."/>
            <person name="Devos D.P."/>
            <person name="Kaster A.-K."/>
            <person name="Ovreas L."/>
            <person name="Rohde M."/>
            <person name="Galperin M.Y."/>
            <person name="Jogler C."/>
        </authorList>
    </citation>
    <scope>NUCLEOTIDE SEQUENCE [LARGE SCALE GENOMIC DNA]</scope>
    <source>
        <strain evidence="8 9">FC18</strain>
    </source>
</reference>
<evidence type="ECO:0000256" key="3">
    <source>
        <dbReference type="ARBA" id="ARBA00023239"/>
    </source>
</evidence>
<keyword evidence="9" id="KW-1185">Reference proteome</keyword>
<dbReference type="STRING" id="980251.GCA_001642875_03191"/>
<name>A0A5B9PFK2_9BACT</name>
<dbReference type="PIRSF" id="PIRSF015957">
    <property type="entry name" value="UCP015957"/>
    <property type="match status" value="1"/>
</dbReference>
<proteinExistence type="predicted"/>
<dbReference type="Proteomes" id="UP000322214">
    <property type="component" value="Chromosome"/>
</dbReference>
<comment type="catalytic activity">
    <reaction evidence="6">
        <text>2 D-glyceraldehyde 3-phosphate = 4-(hydroxymethyl)-2-furancarboxaldehyde phosphate + phosphate + 2 H2O</text>
        <dbReference type="Rhea" id="RHEA:43536"/>
        <dbReference type="ChEBI" id="CHEBI:15377"/>
        <dbReference type="ChEBI" id="CHEBI:43474"/>
        <dbReference type="ChEBI" id="CHEBI:59776"/>
        <dbReference type="ChEBI" id="CHEBI:83407"/>
        <dbReference type="EC" id="4.2.3.153"/>
    </reaction>
</comment>
<dbReference type="EMBL" id="CP042912">
    <property type="protein sequence ID" value="QEG21731.1"/>
    <property type="molecule type" value="Genomic_DNA"/>
</dbReference>
<gene>
    <name evidence="8" type="ORF">MFFC18_15900</name>
</gene>